<dbReference type="RefSeq" id="WP_313792962.1">
    <property type="nucleotide sequence ID" value="NZ_CP102453.1"/>
</dbReference>
<evidence type="ECO:0000313" key="1">
    <source>
        <dbReference type="EMBL" id="UUX33460.1"/>
    </source>
</evidence>
<dbReference type="Proteomes" id="UP001315967">
    <property type="component" value="Chromosome"/>
</dbReference>
<keyword evidence="2" id="KW-1185">Reference proteome</keyword>
<reference evidence="1 2" key="1">
    <citation type="submission" date="2022-08" db="EMBL/GenBank/DDBJ databases">
        <title>Aerococcaceae sp. nov isolated from spoiled eye mask.</title>
        <authorList>
            <person name="Zhou G."/>
            <person name="Xie X.-B."/>
            <person name="Shi Q.-S."/>
            <person name="Wang Y.-S."/>
            <person name="Wen X."/>
            <person name="Peng H."/>
            <person name="Yang X.-J."/>
            <person name="Tao H.-B."/>
            <person name="Huang X.-M."/>
        </authorList>
    </citation>
    <scope>NUCLEOTIDE SEQUENCE [LARGE SCALE GENOMIC DNA]</scope>
    <source>
        <strain evidence="2">DM20194951</strain>
    </source>
</reference>
<dbReference type="EMBL" id="CP102453">
    <property type="protein sequence ID" value="UUX33460.1"/>
    <property type="molecule type" value="Genomic_DNA"/>
</dbReference>
<sequence>MLFLCGEWGWECGGWECGWGGGRLGELTVDGRPGELTSAISSFATVIQQYSAYSPTCRTSLLRDVRHLRLPVVPVY</sequence>
<organism evidence="1 2">
    <name type="scientific">Fundicoccus culcitae</name>
    <dbReference type="NCBI Taxonomy" id="2969821"/>
    <lineage>
        <taxon>Bacteria</taxon>
        <taxon>Bacillati</taxon>
        <taxon>Bacillota</taxon>
        <taxon>Bacilli</taxon>
        <taxon>Lactobacillales</taxon>
        <taxon>Aerococcaceae</taxon>
        <taxon>Fundicoccus</taxon>
    </lineage>
</organism>
<name>A0ABY5P4C0_9LACT</name>
<proteinExistence type="predicted"/>
<protein>
    <submittedName>
        <fullName evidence="1">Uncharacterized protein</fullName>
    </submittedName>
</protein>
<evidence type="ECO:0000313" key="2">
    <source>
        <dbReference type="Proteomes" id="UP001315967"/>
    </source>
</evidence>
<accession>A0ABY5P4C0</accession>
<gene>
    <name evidence="1" type="ORF">NRE15_11200</name>
</gene>